<feature type="domain" description="MobA-like NTP transferase" evidence="5">
    <location>
        <begin position="10"/>
        <end position="121"/>
    </location>
</feature>
<keyword evidence="3" id="KW-0548">Nucleotidyltransferase</keyword>
<dbReference type="PANTHER" id="PTHR43584">
    <property type="entry name" value="NUCLEOTIDYL TRANSFERASE"/>
    <property type="match status" value="1"/>
</dbReference>
<reference evidence="6" key="1">
    <citation type="journal article" date="2014" name="Front. Microbiol.">
        <title>High frequency of phylogenetically diverse reductive dehalogenase-homologous genes in deep subseafloor sedimentary metagenomes.</title>
        <authorList>
            <person name="Kawai M."/>
            <person name="Futagami T."/>
            <person name="Toyoda A."/>
            <person name="Takaki Y."/>
            <person name="Nishi S."/>
            <person name="Hori S."/>
            <person name="Arai W."/>
            <person name="Tsubouchi T."/>
            <person name="Morono Y."/>
            <person name="Uchiyama I."/>
            <person name="Ito T."/>
            <person name="Fujiyama A."/>
            <person name="Inagaki F."/>
            <person name="Takami H."/>
        </authorList>
    </citation>
    <scope>NUCLEOTIDE SEQUENCE</scope>
    <source>
        <strain evidence="6">Expedition CK06-06</strain>
    </source>
</reference>
<accession>X1C691</accession>
<keyword evidence="2" id="KW-0808">Transferase</keyword>
<organism evidence="6">
    <name type="scientific">marine sediment metagenome</name>
    <dbReference type="NCBI Taxonomy" id="412755"/>
    <lineage>
        <taxon>unclassified sequences</taxon>
        <taxon>metagenomes</taxon>
        <taxon>ecological metagenomes</taxon>
    </lineage>
</organism>
<dbReference type="EC" id="2.7.7.23" evidence="1"/>
<sequence length="241" mass="27253">MDNKRDGLIVVILAAGKGTRMKSNKPKVFHKINNKTMLEMVVNTSLSLHPSKVIIVVSNENKEQIKNLIGDKATYCVQTNINGTASAVLAAEKEYKNNNILVLLGDVPLITCKTLSNVVDSKMNGVIVGFNDDNKDNRFGRLILNDNKVEKIVEYNEASEEERNISTVNSGMLYLKHKYTHLLHLIDNNNSKKEYYLTDIVKIMNDNHCDIEYIEGTKKECMGINTPEDLEYVIYSRSLLQ</sequence>
<evidence type="ECO:0000256" key="1">
    <source>
        <dbReference type="ARBA" id="ARBA00012457"/>
    </source>
</evidence>
<dbReference type="InterPro" id="IPR029044">
    <property type="entry name" value="Nucleotide-diphossugar_trans"/>
</dbReference>
<evidence type="ECO:0000256" key="2">
    <source>
        <dbReference type="ARBA" id="ARBA00022679"/>
    </source>
</evidence>
<dbReference type="Pfam" id="PF12804">
    <property type="entry name" value="NTP_transf_3"/>
    <property type="match status" value="1"/>
</dbReference>
<evidence type="ECO:0000313" key="6">
    <source>
        <dbReference type="EMBL" id="GAG91918.1"/>
    </source>
</evidence>
<protein>
    <recommendedName>
        <fullName evidence="1">UDP-N-acetylglucosamine diphosphorylase</fullName>
        <ecNumber evidence="1">2.7.7.23</ecNumber>
    </recommendedName>
</protein>
<name>X1C691_9ZZZZ</name>
<dbReference type="PANTHER" id="PTHR43584:SF3">
    <property type="entry name" value="BIFUNCTIONAL PROTEIN GLMU"/>
    <property type="match status" value="1"/>
</dbReference>
<evidence type="ECO:0000256" key="3">
    <source>
        <dbReference type="ARBA" id="ARBA00022695"/>
    </source>
</evidence>
<proteinExistence type="predicted"/>
<evidence type="ECO:0000259" key="5">
    <source>
        <dbReference type="Pfam" id="PF12804"/>
    </source>
</evidence>
<dbReference type="GO" id="GO:0003977">
    <property type="term" value="F:UDP-N-acetylglucosamine diphosphorylase activity"/>
    <property type="evidence" value="ECO:0007669"/>
    <property type="project" value="UniProtKB-EC"/>
</dbReference>
<dbReference type="InterPro" id="IPR025877">
    <property type="entry name" value="MobA-like_NTP_Trfase"/>
</dbReference>
<dbReference type="SUPFAM" id="SSF53448">
    <property type="entry name" value="Nucleotide-diphospho-sugar transferases"/>
    <property type="match status" value="1"/>
</dbReference>
<dbReference type="EMBL" id="BART01023375">
    <property type="protein sequence ID" value="GAG91918.1"/>
    <property type="molecule type" value="Genomic_DNA"/>
</dbReference>
<dbReference type="InterPro" id="IPR050065">
    <property type="entry name" value="GlmU-like"/>
</dbReference>
<dbReference type="Gene3D" id="3.90.550.10">
    <property type="entry name" value="Spore Coat Polysaccharide Biosynthesis Protein SpsA, Chain A"/>
    <property type="match status" value="1"/>
</dbReference>
<comment type="catalytic activity">
    <reaction evidence="4">
        <text>N-acetyl-alpha-D-glucosamine 1-phosphate + UTP + H(+) = UDP-N-acetyl-alpha-D-glucosamine + diphosphate</text>
        <dbReference type="Rhea" id="RHEA:13509"/>
        <dbReference type="ChEBI" id="CHEBI:15378"/>
        <dbReference type="ChEBI" id="CHEBI:33019"/>
        <dbReference type="ChEBI" id="CHEBI:46398"/>
        <dbReference type="ChEBI" id="CHEBI:57705"/>
        <dbReference type="ChEBI" id="CHEBI:57776"/>
        <dbReference type="EC" id="2.7.7.23"/>
    </reaction>
</comment>
<dbReference type="AlphaFoldDB" id="X1C691"/>
<gene>
    <name evidence="6" type="ORF">S01H4_42544</name>
</gene>
<comment type="caution">
    <text evidence="6">The sequence shown here is derived from an EMBL/GenBank/DDBJ whole genome shotgun (WGS) entry which is preliminary data.</text>
</comment>
<evidence type="ECO:0000256" key="4">
    <source>
        <dbReference type="ARBA" id="ARBA00048493"/>
    </source>
</evidence>